<dbReference type="GO" id="GO:0034058">
    <property type="term" value="P:endosomal vesicle fusion"/>
    <property type="evidence" value="ECO:0007669"/>
    <property type="project" value="TreeGrafter"/>
</dbReference>
<gene>
    <name evidence="3" type="ORF">PSON_ATCC_30995.1.T0360205</name>
</gene>
<comment type="caution">
    <text evidence="3">The sequence shown here is derived from an EMBL/GenBank/DDBJ whole genome shotgun (WGS) entry which is preliminary data.</text>
</comment>
<dbReference type="OrthoDB" id="289913at2759"/>
<evidence type="ECO:0000313" key="4">
    <source>
        <dbReference type="Proteomes" id="UP000692954"/>
    </source>
</evidence>
<reference evidence="3" key="1">
    <citation type="submission" date="2021-01" db="EMBL/GenBank/DDBJ databases">
        <authorList>
            <consortium name="Genoscope - CEA"/>
            <person name="William W."/>
        </authorList>
    </citation>
    <scope>NUCLEOTIDE SEQUENCE</scope>
</reference>
<sequence length="1551" mass="181753">MEIFTFDNCDHSKEFQLLVQYYSVFDEDMESQNRSKSIVDLLDAGLEIQEKFRNKVKQEKQTQKNFKTPLDFLRDTLKNKLDNTLSFQQLLIFSNPQIIKNFGKPKVIHHNGDFLLVGGSLGNILYYSQQQTDIIIQQQKIGAVTALDSLNDLVGVGYESGWISIIDMKKKKHLCSCQNITKSKIIVMKFMFQSKKFYNVITSDDTGVIRIVNFRKGMFGFDYEIQLTIPRQQYPMVNIIVFNKNESKEFMGDLYEKSSRIIGFCSLSRFYLIIVYKDDEKKLKSIIEIDNPHISSPEKPFYCYISHGYGILPPPNQDQEENWKDKRLIILLCWNCHMYFLIRSNDQARYMTLKPLIFKQQIHAAYFVEQSIIEVITANQNIYLFNTVHLELQIVPKGIEQIPYFIQKKNWPDSPFTSLYQVEVLNKDEGVGFKQYPLQYQIYALNKQTRQIHILVEGSIVIGSINNLEQSIDIFISNKDWAKGMLLILALMDGSMKSTPIKFNTQVLKRKVLEIATHYIKVVLDEIRSTLDKHKTLIYTPSSLYGHQQDVEKVKTLLSMLVDFLLRVSSDILFNQIYSIIKKFLNGDISLICNELSLYLKNGKVKVIDANEQTINEILQYYIRLGDQQCIDSFISKIDYSKINTEQLIQLCLVNKLTTSLSYVCTRSGDFLTPLAKLWGIIQSDIKKKDPQIVIEQGKSIILYLEQTLHIEQLVKEKSDQISLWLFEVQTLFLLMSIDFGGCVQLCYKFFISPYDQFLEKERLKKYYNNMTQAFQKLKTIKDQNDLKYQLIQLQIKTLPDAIAWDKMINQVGRSIQASILSKDYTEQLQIKQLTELFLDLVSEHRHLIFLPLQCLPLPNILHNDEPTLKYCLIYAYNQFIINLFKKYPAVDKEDVLNSMASDGQFDWVKMYLNEELKNYGRALDFRIKIKNQLQNLNIQVKFEIFKWISKVLSQDPPIPSIESFRDRILNHIGSLVSFSAIHTRSLISKYFQANDISILNKMGELPKLQLEYLEQIMQVDRKQYQSNTDLLKLYIKLLCQIKPEKVLKELQEQEYPLDDIIGVLRQYPVPDALVYLLERSGAITEAICVKLDDFIHKIQQKAFLSKSEFYCYFLEICNICLRNKKLDELDESWDMVTQCILELSQNRYTPQPYTSYLEEYIPLLLKKWAECSHLDAFLHKITTKYMRLSSSKLKMTFLSMYTHINFSTTVYTKLVDINFIKCIQIMRGIVQFSLRGQGYLPGCYSCHNYYEQDQEVQPIIILACGHTFHLNCLNLDERAYYHCPVCLKSPKIAIVHLLHQLKSKKYLLKADNQQETQNLKNQNPLAVSIIKQGQKKQAEIDQNAKFIQKESQEFIRRQKQMEKLKKFEQLKCDSLNKICQVLNQHTEYAVNNGFQDLKFLSSLIDILIISINISYYEQEEKARPKTQARQRKMIILNNSTLDTYDSTENLIDCLCPSIQQDAKFVFIKTREQALRQPFSVQRRKKLDEKPKYQLNAKKKTIIIKEITEQPVPFKKTIEQKIDHSFYIVNSFNMLKTMRQDKMKLFKCNFN</sequence>
<organism evidence="3 4">
    <name type="scientific">Paramecium sonneborni</name>
    <dbReference type="NCBI Taxonomy" id="65129"/>
    <lineage>
        <taxon>Eukaryota</taxon>
        <taxon>Sar</taxon>
        <taxon>Alveolata</taxon>
        <taxon>Ciliophora</taxon>
        <taxon>Intramacronucleata</taxon>
        <taxon>Oligohymenophorea</taxon>
        <taxon>Peniculida</taxon>
        <taxon>Parameciidae</taxon>
        <taxon>Paramecium</taxon>
    </lineage>
</organism>
<accession>A0A8S1MDJ0</accession>
<dbReference type="EMBL" id="CAJJDN010000036">
    <property type="protein sequence ID" value="CAD8077589.1"/>
    <property type="molecule type" value="Genomic_DNA"/>
</dbReference>
<dbReference type="SMART" id="SM00184">
    <property type="entry name" value="RING"/>
    <property type="match status" value="1"/>
</dbReference>
<dbReference type="InterPro" id="IPR045111">
    <property type="entry name" value="Vps41/Vps8"/>
</dbReference>
<dbReference type="CDD" id="cd16448">
    <property type="entry name" value="RING-H2"/>
    <property type="match status" value="1"/>
</dbReference>
<protein>
    <recommendedName>
        <fullName evidence="2">RING-type domain-containing protein</fullName>
    </recommendedName>
</protein>
<dbReference type="GO" id="GO:0008270">
    <property type="term" value="F:zinc ion binding"/>
    <property type="evidence" value="ECO:0007669"/>
    <property type="project" value="UniProtKB-KW"/>
</dbReference>
<dbReference type="InterPro" id="IPR001841">
    <property type="entry name" value="Znf_RING"/>
</dbReference>
<keyword evidence="1" id="KW-0479">Metal-binding</keyword>
<dbReference type="GO" id="GO:0006623">
    <property type="term" value="P:protein targeting to vacuole"/>
    <property type="evidence" value="ECO:0007669"/>
    <property type="project" value="InterPro"/>
</dbReference>
<dbReference type="PANTHER" id="PTHR12616">
    <property type="entry name" value="VACUOLAR PROTEIN SORTING VPS41"/>
    <property type="match status" value="1"/>
</dbReference>
<keyword evidence="1" id="KW-0862">Zinc</keyword>
<dbReference type="Proteomes" id="UP000692954">
    <property type="component" value="Unassembled WGS sequence"/>
</dbReference>
<dbReference type="GO" id="GO:0030897">
    <property type="term" value="C:HOPS complex"/>
    <property type="evidence" value="ECO:0007669"/>
    <property type="project" value="TreeGrafter"/>
</dbReference>
<dbReference type="PANTHER" id="PTHR12616:SF8">
    <property type="entry name" value="VACUOLAR PROTEIN SORTING-ASSOCIATED PROTEIN 8 HOMOLOG"/>
    <property type="match status" value="1"/>
</dbReference>
<feature type="domain" description="RING-type" evidence="2">
    <location>
        <begin position="1244"/>
        <end position="1287"/>
    </location>
</feature>
<name>A0A8S1MDJ0_9CILI</name>
<dbReference type="InterPro" id="IPR025941">
    <property type="entry name" value="Vps8_central_dom"/>
</dbReference>
<dbReference type="Pfam" id="PF23410">
    <property type="entry name" value="Beta-prop_VPS8"/>
    <property type="match status" value="1"/>
</dbReference>
<dbReference type="Pfam" id="PF12816">
    <property type="entry name" value="TPR_Vps8"/>
    <property type="match status" value="1"/>
</dbReference>
<dbReference type="PROSITE" id="PS50089">
    <property type="entry name" value="ZF_RING_2"/>
    <property type="match status" value="1"/>
</dbReference>
<evidence type="ECO:0000259" key="2">
    <source>
        <dbReference type="PROSITE" id="PS50089"/>
    </source>
</evidence>
<proteinExistence type="predicted"/>
<keyword evidence="4" id="KW-1185">Reference proteome</keyword>
<evidence type="ECO:0000256" key="1">
    <source>
        <dbReference type="PROSITE-ProRule" id="PRU00175"/>
    </source>
</evidence>
<keyword evidence="1" id="KW-0863">Zinc-finger</keyword>
<evidence type="ECO:0000313" key="3">
    <source>
        <dbReference type="EMBL" id="CAD8077589.1"/>
    </source>
</evidence>
<dbReference type="GO" id="GO:0005770">
    <property type="term" value="C:late endosome"/>
    <property type="evidence" value="ECO:0007669"/>
    <property type="project" value="TreeGrafter"/>
</dbReference>